<protein>
    <submittedName>
        <fullName evidence="10">MFS family permease</fullName>
    </submittedName>
</protein>
<keyword evidence="5 8" id="KW-1133">Transmembrane helix</keyword>
<dbReference type="InterPro" id="IPR010290">
    <property type="entry name" value="TM_effector"/>
</dbReference>
<dbReference type="AlphaFoldDB" id="A0A9X2GNR8"/>
<evidence type="ECO:0000256" key="7">
    <source>
        <dbReference type="SAM" id="MobiDB-lite"/>
    </source>
</evidence>
<evidence type="ECO:0000256" key="5">
    <source>
        <dbReference type="ARBA" id="ARBA00022989"/>
    </source>
</evidence>
<feature type="transmembrane region" description="Helical" evidence="8">
    <location>
        <begin position="242"/>
        <end position="260"/>
    </location>
</feature>
<feature type="transmembrane region" description="Helical" evidence="8">
    <location>
        <begin position="451"/>
        <end position="470"/>
    </location>
</feature>
<sequence length="507" mass="52739">MKPSLHNSPEPSTSFPTSENSPTPAPTSQSSTPHPSAASAGTGGAAAQPPTNLAADPPTPPAGDAIAPSLSAPTAPPLRRQRDYRLLWTARTISVTGSEVSKLAIPLTAVTLLTASPAQMGILTAAASVPVLLFGLQSGAIADRLTRHRPLMIACELVSCAAAATIPVAWLLGVLNVVWLIAVALVIGTAGVLFKAANFPHLAAVVDPSQRTEAMAGFHASYSVASVSGPGLAGLLVQLLTAPLAVLAEAFAFLTSALLLRTIRTPENNTPAASKSMWRDVVEGLKTSVTHPVLRALLGAGVTINFFAMAYTAVYMLYMLNTLGIPKALIGVLIALSGAGGLLGAWLTTRLSKRYGENRVLLVSVIFFPIEILAVGLLNGPLWWKLSLLALTSTMTGGIVVAFATCMGAIILRETSPELRGRVNATTTFAVQGVLALGGLAGGFLAELLGLRPVILICAAGIALSTIWIWTSPLRPHHRRTPAPHTPVPSPAQSTTHLIETKRHSPR</sequence>
<organism evidence="10 11">
    <name type="scientific">Nonomuraea thailandensis</name>
    <dbReference type="NCBI Taxonomy" id="1188745"/>
    <lineage>
        <taxon>Bacteria</taxon>
        <taxon>Bacillati</taxon>
        <taxon>Actinomycetota</taxon>
        <taxon>Actinomycetes</taxon>
        <taxon>Streptosporangiales</taxon>
        <taxon>Streptosporangiaceae</taxon>
        <taxon>Nonomuraea</taxon>
    </lineage>
</organism>
<reference evidence="10" key="1">
    <citation type="submission" date="2022-06" db="EMBL/GenBank/DDBJ databases">
        <title>Sequencing the genomes of 1000 actinobacteria strains.</title>
        <authorList>
            <person name="Klenk H.-P."/>
        </authorList>
    </citation>
    <scope>NUCLEOTIDE SEQUENCE</scope>
    <source>
        <strain evidence="10">DSM 46694</strain>
    </source>
</reference>
<dbReference type="GO" id="GO:0005886">
    <property type="term" value="C:plasma membrane"/>
    <property type="evidence" value="ECO:0007669"/>
    <property type="project" value="UniProtKB-SubCell"/>
</dbReference>
<keyword evidence="2" id="KW-0813">Transport</keyword>
<dbReference type="InterPro" id="IPR020846">
    <property type="entry name" value="MFS_dom"/>
</dbReference>
<evidence type="ECO:0000313" key="11">
    <source>
        <dbReference type="Proteomes" id="UP001139648"/>
    </source>
</evidence>
<gene>
    <name evidence="10" type="ORF">HD597_008207</name>
</gene>
<keyword evidence="11" id="KW-1185">Reference proteome</keyword>
<dbReference type="CDD" id="cd06173">
    <property type="entry name" value="MFS_MefA_like"/>
    <property type="match status" value="1"/>
</dbReference>
<feature type="transmembrane region" description="Helical" evidence="8">
    <location>
        <begin position="324"/>
        <end position="348"/>
    </location>
</feature>
<evidence type="ECO:0000256" key="8">
    <source>
        <dbReference type="SAM" id="Phobius"/>
    </source>
</evidence>
<feature type="region of interest" description="Disordered" evidence="7">
    <location>
        <begin position="479"/>
        <end position="507"/>
    </location>
</feature>
<dbReference type="PANTHER" id="PTHR23513:SF6">
    <property type="entry name" value="MAJOR FACILITATOR SUPERFAMILY ASSOCIATED DOMAIN-CONTAINING PROTEIN"/>
    <property type="match status" value="1"/>
</dbReference>
<name>A0A9X2GNR8_9ACTN</name>
<feature type="domain" description="Major facilitator superfamily (MFS) profile" evidence="9">
    <location>
        <begin position="83"/>
        <end position="477"/>
    </location>
</feature>
<proteinExistence type="predicted"/>
<accession>A0A9X2GNR8</accession>
<dbReference type="SUPFAM" id="SSF103473">
    <property type="entry name" value="MFS general substrate transporter"/>
    <property type="match status" value="1"/>
</dbReference>
<feature type="transmembrane region" description="Helical" evidence="8">
    <location>
        <begin position="388"/>
        <end position="411"/>
    </location>
</feature>
<feature type="region of interest" description="Disordered" evidence="7">
    <location>
        <begin position="1"/>
        <end position="76"/>
    </location>
</feature>
<evidence type="ECO:0000256" key="2">
    <source>
        <dbReference type="ARBA" id="ARBA00022448"/>
    </source>
</evidence>
<evidence type="ECO:0000313" key="10">
    <source>
        <dbReference type="EMBL" id="MCP2361187.1"/>
    </source>
</evidence>
<dbReference type="EMBL" id="JAMZEB010000002">
    <property type="protein sequence ID" value="MCP2361187.1"/>
    <property type="molecule type" value="Genomic_DNA"/>
</dbReference>
<comment type="subcellular location">
    <subcellularLocation>
        <location evidence="1">Cell membrane</location>
        <topology evidence="1">Multi-pass membrane protein</topology>
    </subcellularLocation>
</comment>
<dbReference type="Gene3D" id="1.20.1250.20">
    <property type="entry name" value="MFS general substrate transporter like domains"/>
    <property type="match status" value="1"/>
</dbReference>
<feature type="transmembrane region" description="Helical" evidence="8">
    <location>
        <begin position="423"/>
        <end position="445"/>
    </location>
</feature>
<evidence type="ECO:0000256" key="4">
    <source>
        <dbReference type="ARBA" id="ARBA00022692"/>
    </source>
</evidence>
<dbReference type="PANTHER" id="PTHR23513">
    <property type="entry name" value="INTEGRAL MEMBRANE EFFLUX PROTEIN-RELATED"/>
    <property type="match status" value="1"/>
</dbReference>
<dbReference type="GO" id="GO:0022857">
    <property type="term" value="F:transmembrane transporter activity"/>
    <property type="evidence" value="ECO:0007669"/>
    <property type="project" value="InterPro"/>
</dbReference>
<keyword evidence="3" id="KW-1003">Cell membrane</keyword>
<feature type="transmembrane region" description="Helical" evidence="8">
    <location>
        <begin position="177"/>
        <end position="194"/>
    </location>
</feature>
<dbReference type="Proteomes" id="UP001139648">
    <property type="component" value="Unassembled WGS sequence"/>
</dbReference>
<feature type="transmembrane region" description="Helical" evidence="8">
    <location>
        <begin position="120"/>
        <end position="139"/>
    </location>
</feature>
<feature type="compositionally biased region" description="Low complexity" evidence="7">
    <location>
        <begin position="7"/>
        <end position="40"/>
    </location>
</feature>
<evidence type="ECO:0000259" key="9">
    <source>
        <dbReference type="PROSITE" id="PS50850"/>
    </source>
</evidence>
<evidence type="ECO:0000256" key="3">
    <source>
        <dbReference type="ARBA" id="ARBA00022475"/>
    </source>
</evidence>
<dbReference type="PROSITE" id="PS50850">
    <property type="entry name" value="MFS"/>
    <property type="match status" value="1"/>
</dbReference>
<keyword evidence="6 8" id="KW-0472">Membrane</keyword>
<keyword evidence="4 8" id="KW-0812">Transmembrane</keyword>
<comment type="caution">
    <text evidence="10">The sequence shown here is derived from an EMBL/GenBank/DDBJ whole genome shotgun (WGS) entry which is preliminary data.</text>
</comment>
<dbReference type="InterPro" id="IPR036259">
    <property type="entry name" value="MFS_trans_sf"/>
</dbReference>
<evidence type="ECO:0000256" key="6">
    <source>
        <dbReference type="ARBA" id="ARBA00023136"/>
    </source>
</evidence>
<dbReference type="Pfam" id="PF05977">
    <property type="entry name" value="MFS_3"/>
    <property type="match status" value="1"/>
</dbReference>
<feature type="transmembrane region" description="Helical" evidence="8">
    <location>
        <begin position="296"/>
        <end position="318"/>
    </location>
</feature>
<feature type="compositionally biased region" description="Low complexity" evidence="7">
    <location>
        <begin position="62"/>
        <end position="73"/>
    </location>
</feature>
<dbReference type="RefSeq" id="WP_253749781.1">
    <property type="nucleotide sequence ID" value="NZ_BAABKA010000002.1"/>
</dbReference>
<evidence type="ECO:0000256" key="1">
    <source>
        <dbReference type="ARBA" id="ARBA00004651"/>
    </source>
</evidence>
<feature type="transmembrane region" description="Helical" evidence="8">
    <location>
        <begin position="360"/>
        <end position="382"/>
    </location>
</feature>